<feature type="non-terminal residue" evidence="1">
    <location>
        <position position="47"/>
    </location>
</feature>
<protein>
    <submittedName>
        <fullName evidence="1">23067_t:CDS:1</fullName>
    </submittedName>
</protein>
<name>A0A9N9JRL4_9GLOM</name>
<accession>A0A9N9JRL4</accession>
<keyword evidence="2" id="KW-1185">Reference proteome</keyword>
<sequence>MENFEKNNYGISYSFIDNNEIDDLSVDSSCINDDIMEINETGKPLQL</sequence>
<reference evidence="1" key="1">
    <citation type="submission" date="2021-06" db="EMBL/GenBank/DDBJ databases">
        <authorList>
            <person name="Kallberg Y."/>
            <person name="Tangrot J."/>
            <person name="Rosling A."/>
        </authorList>
    </citation>
    <scope>NUCLEOTIDE SEQUENCE</scope>
    <source>
        <strain evidence="1">MA453B</strain>
    </source>
</reference>
<proteinExistence type="predicted"/>
<dbReference type="AlphaFoldDB" id="A0A9N9JRL4"/>
<dbReference type="OrthoDB" id="10426042at2759"/>
<evidence type="ECO:0000313" key="2">
    <source>
        <dbReference type="Proteomes" id="UP000789405"/>
    </source>
</evidence>
<organism evidence="1 2">
    <name type="scientific">Dentiscutata erythropus</name>
    <dbReference type="NCBI Taxonomy" id="1348616"/>
    <lineage>
        <taxon>Eukaryota</taxon>
        <taxon>Fungi</taxon>
        <taxon>Fungi incertae sedis</taxon>
        <taxon>Mucoromycota</taxon>
        <taxon>Glomeromycotina</taxon>
        <taxon>Glomeromycetes</taxon>
        <taxon>Diversisporales</taxon>
        <taxon>Gigasporaceae</taxon>
        <taxon>Dentiscutata</taxon>
    </lineage>
</organism>
<gene>
    <name evidence="1" type="ORF">DERYTH_LOCUS21349</name>
</gene>
<dbReference type="EMBL" id="CAJVPY010027032">
    <property type="protein sequence ID" value="CAG8790608.1"/>
    <property type="molecule type" value="Genomic_DNA"/>
</dbReference>
<comment type="caution">
    <text evidence="1">The sequence shown here is derived from an EMBL/GenBank/DDBJ whole genome shotgun (WGS) entry which is preliminary data.</text>
</comment>
<dbReference type="Proteomes" id="UP000789405">
    <property type="component" value="Unassembled WGS sequence"/>
</dbReference>
<evidence type="ECO:0000313" key="1">
    <source>
        <dbReference type="EMBL" id="CAG8790608.1"/>
    </source>
</evidence>